<name>A0A2V1EBR2_9PLEO</name>
<organism evidence="1 2">
    <name type="scientific">Periconia macrospinosa</name>
    <dbReference type="NCBI Taxonomy" id="97972"/>
    <lineage>
        <taxon>Eukaryota</taxon>
        <taxon>Fungi</taxon>
        <taxon>Dikarya</taxon>
        <taxon>Ascomycota</taxon>
        <taxon>Pezizomycotina</taxon>
        <taxon>Dothideomycetes</taxon>
        <taxon>Pleosporomycetidae</taxon>
        <taxon>Pleosporales</taxon>
        <taxon>Massarineae</taxon>
        <taxon>Periconiaceae</taxon>
        <taxon>Periconia</taxon>
    </lineage>
</organism>
<keyword evidence="2" id="KW-1185">Reference proteome</keyword>
<proteinExistence type="predicted"/>
<sequence length="275" mass="30256">MEHVHSMPWQLSWCWRARGESPPIRPRASWGCRRPWAPAAMERSHVDERGHLAGAGGGGVIGATIFVRGRINPAPSANPSFLGRSLVCLPALPVHISLTLPAHLAHPAHRQPETRCWPLRLSERHFQSPAIQRLESQKKRDGSCGHLGSSYGTTARSTTYNSFTTTTAVSSIIIHTVTTAAAVEIISPSFTHIFAHPPPCCNYTSNSNNNNNNNNRCCCFPASPDATAHVLHSPQLPHLHITEMVETLPDTCQPNTSRRIFTENQLRINGFNTYG</sequence>
<accession>A0A2V1EBR2</accession>
<evidence type="ECO:0000313" key="2">
    <source>
        <dbReference type="Proteomes" id="UP000244855"/>
    </source>
</evidence>
<evidence type="ECO:0000313" key="1">
    <source>
        <dbReference type="EMBL" id="PVI07973.1"/>
    </source>
</evidence>
<dbReference type="AlphaFoldDB" id="A0A2V1EBR2"/>
<dbReference type="Proteomes" id="UP000244855">
    <property type="component" value="Unassembled WGS sequence"/>
</dbReference>
<gene>
    <name evidence="1" type="ORF">DM02DRAFT_237754</name>
</gene>
<dbReference type="EMBL" id="KZ805302">
    <property type="protein sequence ID" value="PVI07973.1"/>
    <property type="molecule type" value="Genomic_DNA"/>
</dbReference>
<reference evidence="1 2" key="1">
    <citation type="journal article" date="2018" name="Sci. Rep.">
        <title>Comparative genomics provides insights into the lifestyle and reveals functional heterogeneity of dark septate endophytic fungi.</title>
        <authorList>
            <person name="Knapp D.G."/>
            <person name="Nemeth J.B."/>
            <person name="Barry K."/>
            <person name="Hainaut M."/>
            <person name="Henrissat B."/>
            <person name="Johnson J."/>
            <person name="Kuo A."/>
            <person name="Lim J.H.P."/>
            <person name="Lipzen A."/>
            <person name="Nolan M."/>
            <person name="Ohm R.A."/>
            <person name="Tamas L."/>
            <person name="Grigoriev I.V."/>
            <person name="Spatafora J.W."/>
            <person name="Nagy L.G."/>
            <person name="Kovacs G.M."/>
        </authorList>
    </citation>
    <scope>NUCLEOTIDE SEQUENCE [LARGE SCALE GENOMIC DNA]</scope>
    <source>
        <strain evidence="1 2">DSE2036</strain>
    </source>
</reference>
<protein>
    <submittedName>
        <fullName evidence="1">Uncharacterized protein</fullName>
    </submittedName>
</protein>